<name>A0A9W6WJ41_9STRA</name>
<feature type="region of interest" description="Disordered" evidence="1">
    <location>
        <begin position="377"/>
        <end position="412"/>
    </location>
</feature>
<feature type="compositionally biased region" description="Polar residues" evidence="1">
    <location>
        <begin position="870"/>
        <end position="880"/>
    </location>
</feature>
<dbReference type="EMBL" id="BSXW01000216">
    <property type="protein sequence ID" value="GMF15121.1"/>
    <property type="molecule type" value="Genomic_DNA"/>
</dbReference>
<dbReference type="Proteomes" id="UP001165083">
    <property type="component" value="Unassembled WGS sequence"/>
</dbReference>
<dbReference type="AlphaFoldDB" id="A0A9W6WJ41"/>
<evidence type="ECO:0000256" key="1">
    <source>
        <dbReference type="SAM" id="MobiDB-lite"/>
    </source>
</evidence>
<feature type="compositionally biased region" description="Low complexity" evidence="1">
    <location>
        <begin position="888"/>
        <end position="923"/>
    </location>
</feature>
<comment type="caution">
    <text evidence="2">The sequence shown here is derived from an EMBL/GenBank/DDBJ whole genome shotgun (WGS) entry which is preliminary data.</text>
</comment>
<evidence type="ECO:0000313" key="2">
    <source>
        <dbReference type="EMBL" id="GMF15121.1"/>
    </source>
</evidence>
<feature type="region of interest" description="Disordered" evidence="1">
    <location>
        <begin position="301"/>
        <end position="342"/>
    </location>
</feature>
<feature type="compositionally biased region" description="Low complexity" evidence="1">
    <location>
        <begin position="302"/>
        <end position="336"/>
    </location>
</feature>
<organism evidence="2 3">
    <name type="scientific">Phytophthora lilii</name>
    <dbReference type="NCBI Taxonomy" id="2077276"/>
    <lineage>
        <taxon>Eukaryota</taxon>
        <taxon>Sar</taxon>
        <taxon>Stramenopiles</taxon>
        <taxon>Oomycota</taxon>
        <taxon>Peronosporomycetes</taxon>
        <taxon>Peronosporales</taxon>
        <taxon>Peronosporaceae</taxon>
        <taxon>Phytophthora</taxon>
    </lineage>
</organism>
<feature type="compositionally biased region" description="Basic and acidic residues" evidence="1">
    <location>
        <begin position="927"/>
        <end position="937"/>
    </location>
</feature>
<feature type="compositionally biased region" description="Gly residues" evidence="1">
    <location>
        <begin position="390"/>
        <end position="411"/>
    </location>
</feature>
<feature type="region of interest" description="Disordered" evidence="1">
    <location>
        <begin position="867"/>
        <end position="968"/>
    </location>
</feature>
<sequence>MRCVLECRAWNQLMLRRRRHSRISSANFNVGHFNLGSQANVSRALPIPQSKTSRWQLVASSYHSPHGSMDYNLPTDAVTCTDAQVCLELQISSAYRADPFFLHRYDANTPLVSATFDAFDAGDILPLVPGSADTDGEATTWWFQSNATTADTSTGTTTGTASTAPHPAIDLLLRLRQRSQRLSARDQLLVNVHVELVDTRTTTSAIKVYSIYGNQRLTHTTHRVDAKTIQVALSISRNENKRDVCLIDAYPQIDATTATDASSASGSSCTACGDFLDSCQDIEPCQTIVLPCLLSQFEQMTSGEGRSGSSSSPDSDAQSDSDSQSANAGDAGSDASGEMEAGAAADPDLSAWYDAFFTDIVNSSRLLADFETVGEEDSTAATSIDPSNGGIDGSSGSTGSGSAGSSQGGVDGTTQVDLLRPLATCLASLPAAVWPPIRQAIFCLAQSNCALGTVQGKDAGQESPTVLRLTNGTQKFVLTPIAAGTDNVDLTIVSRSIDSASSADGEQKFEYSASASYLGMFLRSFVLLRAADVSVLVEPYATDPSVLQVTLTYSDALMFRSVEFFSTAGQVGMLEDLPARAMLEYPVSSSRPALDIILRELRARVNSDDDSTGTSHSWILAQDCLTCSAQLFGCSSTAVASKSCNYNTMSSPFGQCLRKQFPRTLFKGMMQGIASSRPVATEMSRCVTAAATATTTAASPTTSPSSAMLAASSSLACFASTRCPFGPIALVQDARAIVLETTSYIQILRISSSSSSSTTSIKVMYKAGDQFTASTAPIYATMPENQIEQVIKEALVSTGIDVSVSSSGGELLPSEWTLEIIYRYVFLPGKFSVNAVVDGTSATISQFVMEGGAAQLRAVPRDRSKIFKQSEVNAGSTTGSKDLGSGDEGTSSSSTSGGSASSATSSSSTSGGSSSSDTSASSSHVLEACERRGEFRWHGVGTSTTDDGDEMLGSSGTDSDALDTSEKPAATAADVLSWLEEFD</sequence>
<protein>
    <submittedName>
        <fullName evidence="2">Unnamed protein product</fullName>
    </submittedName>
</protein>
<evidence type="ECO:0000313" key="3">
    <source>
        <dbReference type="Proteomes" id="UP001165083"/>
    </source>
</evidence>
<dbReference type="OrthoDB" id="127077at2759"/>
<proteinExistence type="predicted"/>
<keyword evidence="3" id="KW-1185">Reference proteome</keyword>
<accession>A0A9W6WJ41</accession>
<gene>
    <name evidence="2" type="ORF">Plil01_000513200</name>
</gene>
<reference evidence="2" key="1">
    <citation type="submission" date="2023-04" db="EMBL/GenBank/DDBJ databases">
        <title>Phytophthora lilii NBRC 32176.</title>
        <authorList>
            <person name="Ichikawa N."/>
            <person name="Sato H."/>
            <person name="Tonouchi N."/>
        </authorList>
    </citation>
    <scope>NUCLEOTIDE SEQUENCE</scope>
    <source>
        <strain evidence="2">NBRC 32176</strain>
    </source>
</reference>